<dbReference type="PANTHER" id="PTHR10037">
    <property type="entry name" value="VOLTAGE-GATED CATION CHANNEL CALCIUM AND SODIUM"/>
    <property type="match status" value="1"/>
</dbReference>
<feature type="transmembrane region" description="Helical" evidence="7">
    <location>
        <begin position="304"/>
        <end position="326"/>
    </location>
</feature>
<feature type="transmembrane region" description="Helical" evidence="7">
    <location>
        <begin position="650"/>
        <end position="672"/>
    </location>
</feature>
<feature type="domain" description="Ion transport" evidence="8">
    <location>
        <begin position="650"/>
        <end position="733"/>
    </location>
</feature>
<feature type="region of interest" description="Disordered" evidence="6">
    <location>
        <begin position="36"/>
        <end position="55"/>
    </location>
</feature>
<feature type="region of interest" description="Disordered" evidence="6">
    <location>
        <begin position="813"/>
        <end position="838"/>
    </location>
</feature>
<evidence type="ECO:0000256" key="1">
    <source>
        <dbReference type="ARBA" id="ARBA00004141"/>
    </source>
</evidence>
<feature type="transmembrane region" description="Helical" evidence="7">
    <location>
        <begin position="249"/>
        <end position="266"/>
    </location>
</feature>
<sequence length="1011" mass="112780">MTDVLKGTKATAATRPTGVGGGTSVALALNAFRHRVEQHRTRERSSEASLPRSGLTRAESRLSSIVGATALHSHLTSGHALPGGSISAPVAVHAIRNVERGANDRRDVIQSIINASPGTFEDDDGSPEIADRYNFYAHGKRFLFATSSLGIFDENSVFRRRVIWLVTSPLFDRVVLVLIMTNSIVLALPDLSKTNPDGTLDSADSLRNAIANDADRVFTILFFIECSLKIIAMGLMGERGAYLLDPWNWIDFAVVFVGIVAAIPRVPDVSGLRAFRVLRPLRFLNAVPGIKKLVTALLKSIPELLSVVAFLSFLFFLYGVTGVQLWSGVLHSRCRLTPFPVQLDPNITLESLQEYETRVIADPDAYRCRDPTTSHVIELDSVAWTHDTSPWRQPQVCYWPVANEATPQTCNLDGSSFRQCPTGQTCGSEYDKDGNFRFTHPNATVRRILLESSTFTASLNYGFTSFDNIGSTALVLFICMPREGWTDIMYMIQDAGFDTAAALYFISFVFFSSYFMLNLALAVIWENFSDQSFIEAEESLPDGQMITSREACQMLNATWGYTIPQSFDNVLVAWRTFYEISTTEGWVTIMLAAVDATEIDMQPIPNYREVWTIFFIAFIFWGSFFVIQLFIGVVIENFNRMKEKLDAQSSVLETITMGSIILNTFIMALTYFGEEDLYGMLIEYSNYVFALVFTLEAIIKIVGLGRYYWKDKWNIFDFTIVLGSFIGLVYTWAGGSSVGTKFLDITIYSGNKVYFHEVARKLAKFVLDIVNEAPVEDLPSNIEVDQNQDMVKKASFTFEEFFAAFSKSVAGRDAGDASDDGQAQRASEQESGDGRTLPSLEGDIAKRLIQPSHTSPARASAEALPTFVSAFLPLQLSDGSWRFDDKFAYTINGVAADPPVGLSPKLWATAVVIIIWRQYPEYFLQLEGAYEKAMLHVDENVMRLAKDQVDLLSLHKIRVYQDTKAKEIREKLLLEAAKKAEVEAEEERRIAQEAENALRVTSRNSGTAQPS</sequence>
<evidence type="ECO:0000256" key="6">
    <source>
        <dbReference type="SAM" id="MobiDB-lite"/>
    </source>
</evidence>
<dbReference type="GO" id="GO:0001518">
    <property type="term" value="C:voltage-gated sodium channel complex"/>
    <property type="evidence" value="ECO:0007669"/>
    <property type="project" value="TreeGrafter"/>
</dbReference>
<dbReference type="InterPro" id="IPR027359">
    <property type="entry name" value="Volt_channel_dom_sf"/>
</dbReference>
<evidence type="ECO:0000256" key="4">
    <source>
        <dbReference type="ARBA" id="ARBA00023136"/>
    </source>
</evidence>
<evidence type="ECO:0000313" key="10">
    <source>
        <dbReference type="Proteomes" id="UP001209570"/>
    </source>
</evidence>
<dbReference type="SUPFAM" id="SSF81324">
    <property type="entry name" value="Voltage-gated potassium channels"/>
    <property type="match status" value="2"/>
</dbReference>
<dbReference type="GO" id="GO:0005248">
    <property type="term" value="F:voltage-gated sodium channel activity"/>
    <property type="evidence" value="ECO:0007669"/>
    <property type="project" value="TreeGrafter"/>
</dbReference>
<feature type="domain" description="Ion transport" evidence="8">
    <location>
        <begin position="169"/>
        <end position="531"/>
    </location>
</feature>
<name>A0AAD5LM29_PYTIN</name>
<keyword evidence="4 7" id="KW-0472">Membrane</keyword>
<comment type="caution">
    <text evidence="9">The sequence shown here is derived from an EMBL/GenBank/DDBJ whole genome shotgun (WGS) entry which is preliminary data.</text>
</comment>
<evidence type="ECO:0000256" key="3">
    <source>
        <dbReference type="ARBA" id="ARBA00022989"/>
    </source>
</evidence>
<dbReference type="Pfam" id="PF00520">
    <property type="entry name" value="Ion_trans"/>
    <property type="match status" value="3"/>
</dbReference>
<feature type="transmembrane region" description="Helical" evidence="7">
    <location>
        <begin position="715"/>
        <end position="733"/>
    </location>
</feature>
<feature type="transmembrane region" description="Helical" evidence="7">
    <location>
        <begin position="684"/>
        <end position="703"/>
    </location>
</feature>
<evidence type="ECO:0000256" key="5">
    <source>
        <dbReference type="SAM" id="Coils"/>
    </source>
</evidence>
<gene>
    <name evidence="9" type="ORF">P43SY_003984</name>
</gene>
<comment type="subcellular location">
    <subcellularLocation>
        <location evidence="1">Membrane</location>
        <topology evidence="1">Multi-pass membrane protein</topology>
    </subcellularLocation>
</comment>
<dbReference type="AlphaFoldDB" id="A0AAD5LM29"/>
<keyword evidence="2 7" id="KW-0812">Transmembrane</keyword>
<feature type="coiled-coil region" evidence="5">
    <location>
        <begin position="974"/>
        <end position="1004"/>
    </location>
</feature>
<keyword evidence="10" id="KW-1185">Reference proteome</keyword>
<dbReference type="InterPro" id="IPR005821">
    <property type="entry name" value="Ion_trans_dom"/>
</dbReference>
<feature type="region of interest" description="Disordered" evidence="6">
    <location>
        <begin position="1"/>
        <end position="20"/>
    </location>
</feature>
<reference evidence="9" key="1">
    <citation type="submission" date="2021-12" db="EMBL/GenBank/DDBJ databases">
        <title>Prjna785345.</title>
        <authorList>
            <person name="Rujirawat T."/>
            <person name="Krajaejun T."/>
        </authorList>
    </citation>
    <scope>NUCLEOTIDE SEQUENCE</scope>
    <source>
        <strain evidence="9">Pi057C3</strain>
    </source>
</reference>
<organism evidence="9 10">
    <name type="scientific">Pythium insidiosum</name>
    <name type="common">Pythiosis disease agent</name>
    <dbReference type="NCBI Taxonomy" id="114742"/>
    <lineage>
        <taxon>Eukaryota</taxon>
        <taxon>Sar</taxon>
        <taxon>Stramenopiles</taxon>
        <taxon>Oomycota</taxon>
        <taxon>Peronosporomycetes</taxon>
        <taxon>Pythiales</taxon>
        <taxon>Pythiaceae</taxon>
        <taxon>Pythium</taxon>
    </lineage>
</organism>
<feature type="transmembrane region" description="Helical" evidence="7">
    <location>
        <begin position="501"/>
        <end position="525"/>
    </location>
</feature>
<evidence type="ECO:0000313" key="9">
    <source>
        <dbReference type="EMBL" id="KAJ0403413.1"/>
    </source>
</evidence>
<keyword evidence="3 7" id="KW-1133">Transmembrane helix</keyword>
<evidence type="ECO:0000256" key="2">
    <source>
        <dbReference type="ARBA" id="ARBA00022692"/>
    </source>
</evidence>
<dbReference type="PANTHER" id="PTHR10037:SF62">
    <property type="entry name" value="SODIUM CHANNEL PROTEIN 60E"/>
    <property type="match status" value="1"/>
</dbReference>
<evidence type="ECO:0000259" key="8">
    <source>
        <dbReference type="Pfam" id="PF00520"/>
    </source>
</evidence>
<proteinExistence type="predicted"/>
<feature type="transmembrane region" description="Helical" evidence="7">
    <location>
        <begin position="610"/>
        <end position="638"/>
    </location>
</feature>
<feature type="transmembrane region" description="Helical" evidence="7">
    <location>
        <begin position="217"/>
        <end position="237"/>
    </location>
</feature>
<evidence type="ECO:0000256" key="7">
    <source>
        <dbReference type="SAM" id="Phobius"/>
    </source>
</evidence>
<feature type="compositionally biased region" description="Basic and acidic residues" evidence="6">
    <location>
        <begin position="36"/>
        <end position="46"/>
    </location>
</feature>
<dbReference type="Gene3D" id="1.20.120.350">
    <property type="entry name" value="Voltage-gated potassium channels. Chain C"/>
    <property type="match status" value="2"/>
</dbReference>
<keyword evidence="5" id="KW-0175">Coiled coil</keyword>
<dbReference type="EMBL" id="JAKCXM010000082">
    <property type="protein sequence ID" value="KAJ0403413.1"/>
    <property type="molecule type" value="Genomic_DNA"/>
</dbReference>
<dbReference type="InterPro" id="IPR043203">
    <property type="entry name" value="VGCC_Ca_Na"/>
</dbReference>
<accession>A0AAD5LM29</accession>
<feature type="domain" description="Ion transport" evidence="8">
    <location>
        <begin position="557"/>
        <end position="644"/>
    </location>
</feature>
<dbReference type="Gene3D" id="1.10.287.70">
    <property type="match status" value="2"/>
</dbReference>
<dbReference type="Proteomes" id="UP001209570">
    <property type="component" value="Unassembled WGS sequence"/>
</dbReference>
<protein>
    <recommendedName>
        <fullName evidence="8">Ion transport domain-containing protein</fullName>
    </recommendedName>
</protein>